<proteinExistence type="inferred from homology"/>
<keyword evidence="7" id="KW-1185">Reference proteome</keyword>
<evidence type="ECO:0000313" key="6">
    <source>
        <dbReference type="EMBL" id="CDQ40468.1"/>
    </source>
</evidence>
<evidence type="ECO:0000256" key="3">
    <source>
        <dbReference type="ARBA" id="ARBA00022840"/>
    </source>
</evidence>
<dbReference type="Proteomes" id="UP000028875">
    <property type="component" value="Unassembled WGS sequence"/>
</dbReference>
<dbReference type="Pfam" id="PF13380">
    <property type="entry name" value="CoA_binding_2"/>
    <property type="match status" value="1"/>
</dbReference>
<gene>
    <name evidence="6" type="ORF">BN990_02792</name>
</gene>
<dbReference type="GO" id="GO:0005524">
    <property type="term" value="F:ATP binding"/>
    <property type="evidence" value="ECO:0007669"/>
    <property type="project" value="UniProtKB-KW"/>
</dbReference>
<dbReference type="EMBL" id="CCDP010000002">
    <property type="protein sequence ID" value="CDQ40468.1"/>
    <property type="molecule type" value="Genomic_DNA"/>
</dbReference>
<keyword evidence="2" id="KW-0547">Nucleotide-binding</keyword>
<evidence type="ECO:0000313" key="7">
    <source>
        <dbReference type="Proteomes" id="UP000028875"/>
    </source>
</evidence>
<dbReference type="OrthoDB" id="9807426at2"/>
<evidence type="ECO:0000259" key="5">
    <source>
        <dbReference type="SMART" id="SM00881"/>
    </source>
</evidence>
<dbReference type="Pfam" id="PF13549">
    <property type="entry name" value="ATP-grasp_5"/>
    <property type="match status" value="1"/>
</dbReference>
<dbReference type="InterPro" id="IPR032875">
    <property type="entry name" value="Succ_CoA_lig_flav_dom"/>
</dbReference>
<dbReference type="Gene3D" id="3.30.470.20">
    <property type="entry name" value="ATP-grasp fold, B domain"/>
    <property type="match status" value="1"/>
</dbReference>
<dbReference type="RefSeq" id="WP_038245514.1">
    <property type="nucleotide sequence ID" value="NZ_BNER01000004.1"/>
</dbReference>
<dbReference type="SUPFAM" id="SSF52210">
    <property type="entry name" value="Succinyl-CoA synthetase domains"/>
    <property type="match status" value="2"/>
</dbReference>
<protein>
    <submittedName>
        <fullName evidence="6">Succinyl-CoA synthetase subunit alpha</fullName>
    </submittedName>
</protein>
<comment type="caution">
    <text evidence="6">The sequence shown here is derived from an EMBL/GenBank/DDBJ whole genome shotgun (WGS) entry which is preliminary data.</text>
</comment>
<keyword evidence="1" id="KW-0436">Ligase</keyword>
<dbReference type="PANTHER" id="PTHR43334">
    <property type="entry name" value="ACETATE--COA LIGASE [ADP-FORMING]"/>
    <property type="match status" value="1"/>
</dbReference>
<dbReference type="InterPro" id="IPR036291">
    <property type="entry name" value="NAD(P)-bd_dom_sf"/>
</dbReference>
<dbReference type="FunFam" id="3.30.1490.20:FF:000020">
    <property type="entry name" value="Protein lysine acetyltransferase"/>
    <property type="match status" value="1"/>
</dbReference>
<reference evidence="7" key="2">
    <citation type="submission" date="2014-05" db="EMBL/GenBank/DDBJ databases">
        <title>Draft genome sequence of Virgibacillus massiliensis Vm-5.</title>
        <authorList>
            <person name="Khelaifia S."/>
            <person name="Croce O."/>
            <person name="Lagier J.C."/>
            <person name="Raoult D."/>
        </authorList>
    </citation>
    <scope>NUCLEOTIDE SEQUENCE [LARGE SCALE GENOMIC DNA]</scope>
    <source>
        <strain evidence="7">Vm-5</strain>
    </source>
</reference>
<feature type="domain" description="CoA-binding" evidence="5">
    <location>
        <begin position="14"/>
        <end position="109"/>
    </location>
</feature>
<dbReference type="GO" id="GO:0043758">
    <property type="term" value="F:acetate-CoA ligase (ADP-forming) activity"/>
    <property type="evidence" value="ECO:0007669"/>
    <property type="project" value="InterPro"/>
</dbReference>
<dbReference type="SMART" id="SM00881">
    <property type="entry name" value="CoA_binding"/>
    <property type="match status" value="1"/>
</dbReference>
<comment type="similarity">
    <text evidence="4">In the N-terminal section; belongs to the acetate CoA ligase alpha subunit family.</text>
</comment>
<dbReference type="InterPro" id="IPR016102">
    <property type="entry name" value="Succinyl-CoA_synth-like"/>
</dbReference>
<dbReference type="Gene3D" id="3.40.50.261">
    <property type="entry name" value="Succinyl-CoA synthetase domains"/>
    <property type="match status" value="2"/>
</dbReference>
<dbReference type="eggNOG" id="COG1042">
    <property type="taxonomic scope" value="Bacteria"/>
</dbReference>
<dbReference type="Gene3D" id="3.30.1490.20">
    <property type="entry name" value="ATP-grasp fold, A domain"/>
    <property type="match status" value="1"/>
</dbReference>
<sequence length="721" mass="78478">MVYQEESYLELENLFNPQSLAILGASGNKNKLGNMLIKSLIEGGFKGEIYPINPKTESIEGLDCFASVLDVPTEIDLAIFCVGADKVINGLQECARKNVKSAIIYASGFSEIGEAGEKEQQRVNQIAKQAGIRLIGPNCVGIVNTSNGLMATFSPGLTGVPENKQREVGFVTQSGAFGVLTYIAAAQNRLSFNYFVSVGNEVDTEFSDVIEYMLHDSNTSVISGYLEGEKSPHKLRQLAKQALDKNKPIVIMKAGRSNAGSKAAASHTGSLAGSDKIYDGLFKQTGIIRVDDYEDIIAFTKLFLSKKLPTGKNTAIVTSSGGRGINEADRCEAFGLKINPLNEKVKKDIEQNIPSYGSALNPIDLTAAAAVSNPELYIEPLKVLANDPETDIIIFTEFPMGWTEDNPSLKEFVDICRNTDKFILIATFPLEGMSIPKSADYLEQNGIPVIPGDLNPIRALKKLVQYSEKYEKNKRANEQTSPKISRKNELQLQPGATLSESQAADILDLYGIQTTKRAIALSLDEAVNQANTIGYPVVLKVDSPEIPHKTDAHAIALNISNEQQLRKTFNQILKNAKEYNPDAQINGISVQEMLPEGIEVIVGVTNDSVFGPVIMLGLGGVFVEVFQDTSFRIAPLTRNDAIEMIEELQSFPILKGFRGRDSVALEPIIDTLLKVSAFASDYGDAIKELDINPLIVYENKVVAADAMLVVQDSKKVLKIGG</sequence>
<evidence type="ECO:0000256" key="1">
    <source>
        <dbReference type="ARBA" id="ARBA00022598"/>
    </source>
</evidence>
<dbReference type="InterPro" id="IPR013815">
    <property type="entry name" value="ATP_grasp_subdomain_1"/>
</dbReference>
<dbReference type="Pfam" id="PF13607">
    <property type="entry name" value="Succ_CoA_lig"/>
    <property type="match status" value="1"/>
</dbReference>
<name>A0A024QD85_9BACI</name>
<dbReference type="InterPro" id="IPR003781">
    <property type="entry name" value="CoA-bd"/>
</dbReference>
<reference evidence="6 7" key="1">
    <citation type="submission" date="2014-03" db="EMBL/GenBank/DDBJ databases">
        <authorList>
            <person name="Urmite Genomes U."/>
        </authorList>
    </citation>
    <scope>NUCLEOTIDE SEQUENCE [LARGE SCALE GENOMIC DNA]</scope>
    <source>
        <strain evidence="6 7">Vm-5</strain>
    </source>
</reference>
<evidence type="ECO:0000256" key="4">
    <source>
        <dbReference type="ARBA" id="ARBA00060888"/>
    </source>
</evidence>
<accession>A0A024QD85</accession>
<dbReference type="AlphaFoldDB" id="A0A024QD85"/>
<dbReference type="STRING" id="1462526.BN990_02792"/>
<dbReference type="Gene3D" id="3.40.50.720">
    <property type="entry name" value="NAD(P)-binding Rossmann-like Domain"/>
    <property type="match status" value="1"/>
</dbReference>
<evidence type="ECO:0000256" key="2">
    <source>
        <dbReference type="ARBA" id="ARBA00022741"/>
    </source>
</evidence>
<organism evidence="6 7">
    <name type="scientific">Virgibacillus massiliensis</name>
    <dbReference type="NCBI Taxonomy" id="1462526"/>
    <lineage>
        <taxon>Bacteria</taxon>
        <taxon>Bacillati</taxon>
        <taxon>Bacillota</taxon>
        <taxon>Bacilli</taxon>
        <taxon>Bacillales</taxon>
        <taxon>Bacillaceae</taxon>
        <taxon>Virgibacillus</taxon>
    </lineage>
</organism>
<dbReference type="eggNOG" id="COG0045">
    <property type="taxonomic scope" value="Bacteria"/>
</dbReference>
<dbReference type="SUPFAM" id="SSF51735">
    <property type="entry name" value="NAD(P)-binding Rossmann-fold domains"/>
    <property type="match status" value="1"/>
</dbReference>
<dbReference type="InterPro" id="IPR051538">
    <property type="entry name" value="Acyl-CoA_Synth/Transferase"/>
</dbReference>
<keyword evidence="3" id="KW-0067">ATP-binding</keyword>
<dbReference type="SUPFAM" id="SSF56059">
    <property type="entry name" value="Glutathione synthetase ATP-binding domain-like"/>
    <property type="match status" value="1"/>
</dbReference>
<dbReference type="PANTHER" id="PTHR43334:SF1">
    <property type="entry name" value="3-HYDROXYPROPIONATE--COA LIGASE [ADP-FORMING]"/>
    <property type="match status" value="1"/>
</dbReference>
<dbReference type="Pfam" id="PF19045">
    <property type="entry name" value="Ligase_CoA_2"/>
    <property type="match status" value="1"/>
</dbReference>
<dbReference type="InterPro" id="IPR043938">
    <property type="entry name" value="Ligase_CoA_dom"/>
</dbReference>